<organism evidence="1 2">
    <name type="scientific">Caulifigura coniformis</name>
    <dbReference type="NCBI Taxonomy" id="2527983"/>
    <lineage>
        <taxon>Bacteria</taxon>
        <taxon>Pseudomonadati</taxon>
        <taxon>Planctomycetota</taxon>
        <taxon>Planctomycetia</taxon>
        <taxon>Planctomycetales</taxon>
        <taxon>Planctomycetaceae</taxon>
        <taxon>Caulifigura</taxon>
    </lineage>
</organism>
<evidence type="ECO:0000313" key="2">
    <source>
        <dbReference type="Proteomes" id="UP000315700"/>
    </source>
</evidence>
<dbReference type="RefSeq" id="WP_145030845.1">
    <property type="nucleotide sequence ID" value="NZ_CP036271.1"/>
</dbReference>
<accession>A0A517SG48</accession>
<dbReference type="Gene3D" id="1.10.10.1320">
    <property type="entry name" value="Anti-sigma factor, zinc-finger domain"/>
    <property type="match status" value="1"/>
</dbReference>
<gene>
    <name evidence="1" type="ORF">Pan44_30880</name>
</gene>
<evidence type="ECO:0000313" key="1">
    <source>
        <dbReference type="EMBL" id="QDT55047.1"/>
    </source>
</evidence>
<dbReference type="AlphaFoldDB" id="A0A517SG48"/>
<name>A0A517SG48_9PLAN</name>
<proteinExistence type="predicted"/>
<keyword evidence="2" id="KW-1185">Reference proteome</keyword>
<dbReference type="Proteomes" id="UP000315700">
    <property type="component" value="Chromosome"/>
</dbReference>
<dbReference type="OrthoDB" id="289615at2"/>
<sequence>MNSELNILALRYALDELPDAEARAFEGRLAVDQAAREALADVVILTSAVRQLPAPVPAVANVSVGGRRSRMAAIVSCAAACLLLLVVIRMPQPGPLVSNGQSFENTEIVGAWSELGSDDLLVSEFESDFSRDDTASEIPDWMVAAVLEDVEVAPREEGTL</sequence>
<reference evidence="1 2" key="1">
    <citation type="submission" date="2019-02" db="EMBL/GenBank/DDBJ databases">
        <title>Deep-cultivation of Planctomycetes and their phenomic and genomic characterization uncovers novel biology.</title>
        <authorList>
            <person name="Wiegand S."/>
            <person name="Jogler M."/>
            <person name="Boedeker C."/>
            <person name="Pinto D."/>
            <person name="Vollmers J."/>
            <person name="Rivas-Marin E."/>
            <person name="Kohn T."/>
            <person name="Peeters S.H."/>
            <person name="Heuer A."/>
            <person name="Rast P."/>
            <person name="Oberbeckmann S."/>
            <person name="Bunk B."/>
            <person name="Jeske O."/>
            <person name="Meyerdierks A."/>
            <person name="Storesund J.E."/>
            <person name="Kallscheuer N."/>
            <person name="Luecker S."/>
            <person name="Lage O.M."/>
            <person name="Pohl T."/>
            <person name="Merkel B.J."/>
            <person name="Hornburger P."/>
            <person name="Mueller R.-W."/>
            <person name="Bruemmer F."/>
            <person name="Labrenz M."/>
            <person name="Spormann A.M."/>
            <person name="Op den Camp H."/>
            <person name="Overmann J."/>
            <person name="Amann R."/>
            <person name="Jetten M.S.M."/>
            <person name="Mascher T."/>
            <person name="Medema M.H."/>
            <person name="Devos D.P."/>
            <person name="Kaster A.-K."/>
            <person name="Ovreas L."/>
            <person name="Rohde M."/>
            <person name="Galperin M.Y."/>
            <person name="Jogler C."/>
        </authorList>
    </citation>
    <scope>NUCLEOTIDE SEQUENCE [LARGE SCALE GENOMIC DNA]</scope>
    <source>
        <strain evidence="1 2">Pan44</strain>
    </source>
</reference>
<dbReference type="InterPro" id="IPR041916">
    <property type="entry name" value="Anti_sigma_zinc_sf"/>
</dbReference>
<dbReference type="InParanoid" id="A0A517SG48"/>
<protein>
    <submittedName>
        <fullName evidence="1">Uncharacterized protein</fullName>
    </submittedName>
</protein>
<dbReference type="KEGG" id="ccos:Pan44_30880"/>
<dbReference type="EMBL" id="CP036271">
    <property type="protein sequence ID" value="QDT55047.1"/>
    <property type="molecule type" value="Genomic_DNA"/>
</dbReference>